<dbReference type="SUPFAM" id="SSF63748">
    <property type="entry name" value="Tudor/PWWP/MBT"/>
    <property type="match status" value="1"/>
</dbReference>
<dbReference type="SMART" id="SM00293">
    <property type="entry name" value="PWWP"/>
    <property type="match status" value="1"/>
</dbReference>
<dbReference type="Proteomes" id="UP000005237">
    <property type="component" value="Unassembled WGS sequence"/>
</dbReference>
<reference evidence="3" key="2">
    <citation type="submission" date="2022-06" db="UniProtKB">
        <authorList>
            <consortium name="EnsemblMetazoa"/>
        </authorList>
    </citation>
    <scope>IDENTIFICATION</scope>
    <source>
        <strain evidence="3">DF5081</strain>
    </source>
</reference>
<dbReference type="Gene3D" id="2.30.30.140">
    <property type="match status" value="1"/>
</dbReference>
<protein>
    <submittedName>
        <fullName evidence="3">PWWP domain-containing protein</fullName>
    </submittedName>
</protein>
<feature type="region of interest" description="Disordered" evidence="1">
    <location>
        <begin position="93"/>
        <end position="122"/>
    </location>
</feature>
<feature type="domain" description="PWWP" evidence="2">
    <location>
        <begin position="15"/>
        <end position="69"/>
    </location>
</feature>
<organism evidence="3 4">
    <name type="scientific">Caenorhabditis japonica</name>
    <dbReference type="NCBI Taxonomy" id="281687"/>
    <lineage>
        <taxon>Eukaryota</taxon>
        <taxon>Metazoa</taxon>
        <taxon>Ecdysozoa</taxon>
        <taxon>Nematoda</taxon>
        <taxon>Chromadorea</taxon>
        <taxon>Rhabditida</taxon>
        <taxon>Rhabditina</taxon>
        <taxon>Rhabditomorpha</taxon>
        <taxon>Rhabditoidea</taxon>
        <taxon>Rhabditidae</taxon>
        <taxon>Peloderinae</taxon>
        <taxon>Caenorhabditis</taxon>
    </lineage>
</organism>
<sequence>MDSLEPTCSSFDFQPNDLIWAKMKGFPPWPAKVLERTEDTPARRIPVMFFGTLETSFMKHTDLSNYLENRVIHEIPRKQKDFNKAVQEIRKAAGLETDADESNFPTIERKSPPGSPTGARKRLSSGRYLDAIMAGHDPRMTSQEQWNDVYEIAEEMYRFNAPKKRTDLDLYSQIVCARYETIFNYDPYKDEYSFRNQALSYANPVASKIRKIAEVDLEVLKNNTLEAKLETPCYMNMTPIFGIAPSTILVFANSSPRAVGLSLALEQFSPKLVARPTEMDIQPGSDFIYRHRDGRCFRVIILKETDEKPSSDVERKYEAAFLDVCQVSILKLRHLFMPIPELSLQKYPCALYCARFRGIDLMRGGYLSTWNEDISKAYKAERKTGLCAHVYKTDPEERKIVVDFPSFCGMACTESEYLKTVRGHYSTSDKDPIGHNYEQLMEKVLDPLENEKQKKEEQGVMLNGDTKPDDVELVTVVAESECPVGKASIDKMFNQLVAGEFENSNRNSNSSRLSFYHERETEENSNQDLNQRPLSRTVSSPKMNENRKFSDTISISSYRSADVTPPPTFDVPALDNFTPTKHNIRKYANEGSIDGNGDDTPKTSPQEHQILPRKDFVYDGSPVEAKCRSAAFLSKSLDYGHEVLKSPETTTDTVGLCYENEKKETHNNSIDHLPTVAQNCEVEDFVDKPPIIRTETNGSSHSIKTVNEKKKDEIFPTEQDDEYVSPFASPGKEEESTELPIDGNNCKFVEKMKIGVVEGISESCEALSSDIETVKMTSTTKQSLSSTNRIFMSDAQSNLCGISDNDDWEDDPQEEREKLNRTFVIDTFEKIDDSVEPRISEGTKQDDVKNEDSVEEMLLNIVEISSEELSNKSTCQSDIHDLEDEGKNEAETVDEFADVADALKKLAETFLESIRIAALNKNYQSYNTDIFIMKGIALKSTGNTEQRFWKSKIELAITLEPAFD</sequence>
<dbReference type="EnsemblMetazoa" id="CJA21107.1">
    <property type="protein sequence ID" value="CJA21107.1"/>
    <property type="gene ID" value="WBGene00176679"/>
</dbReference>
<accession>A0A8R1E6V1</accession>
<dbReference type="InterPro" id="IPR000313">
    <property type="entry name" value="PWWP_dom"/>
</dbReference>
<name>A0A8R1E6V1_CAEJA</name>
<dbReference type="Pfam" id="PF00855">
    <property type="entry name" value="PWWP"/>
    <property type="match status" value="1"/>
</dbReference>
<feature type="compositionally biased region" description="Polar residues" evidence="1">
    <location>
        <begin position="524"/>
        <end position="543"/>
    </location>
</feature>
<evidence type="ECO:0000256" key="1">
    <source>
        <dbReference type="SAM" id="MobiDB-lite"/>
    </source>
</evidence>
<dbReference type="PROSITE" id="PS50812">
    <property type="entry name" value="PWWP"/>
    <property type="match status" value="1"/>
</dbReference>
<dbReference type="PANTHER" id="PTHR12550:SF70">
    <property type="entry name" value="JIL-1 ANCHORING AND STABILIZING PROTEIN, ISOFORM A"/>
    <property type="match status" value="1"/>
</dbReference>
<proteinExistence type="predicted"/>
<feature type="region of interest" description="Disordered" evidence="1">
    <location>
        <begin position="517"/>
        <end position="551"/>
    </location>
</feature>
<evidence type="ECO:0000313" key="3">
    <source>
        <dbReference type="EnsemblMetazoa" id="CJA21107.1"/>
    </source>
</evidence>
<reference evidence="4" key="1">
    <citation type="submission" date="2010-08" db="EMBL/GenBank/DDBJ databases">
        <authorList>
            <consortium name="Caenorhabditis japonica Sequencing Consortium"/>
            <person name="Wilson R.K."/>
        </authorList>
    </citation>
    <scope>NUCLEOTIDE SEQUENCE [LARGE SCALE GENOMIC DNA]</scope>
    <source>
        <strain evidence="4">DF5081</strain>
    </source>
</reference>
<dbReference type="PANTHER" id="PTHR12550">
    <property type="entry name" value="HEPATOMA-DERIVED GROWTH FACTOR-RELATED"/>
    <property type="match status" value="1"/>
</dbReference>
<evidence type="ECO:0000259" key="2">
    <source>
        <dbReference type="PROSITE" id="PS50812"/>
    </source>
</evidence>
<dbReference type="AlphaFoldDB" id="A0A8R1E6V1"/>
<dbReference type="CDD" id="cd05834">
    <property type="entry name" value="PWWP_HRP"/>
    <property type="match status" value="1"/>
</dbReference>
<keyword evidence="4" id="KW-1185">Reference proteome</keyword>
<evidence type="ECO:0000313" key="4">
    <source>
        <dbReference type="Proteomes" id="UP000005237"/>
    </source>
</evidence>